<dbReference type="Pfam" id="PF14636">
    <property type="entry name" value="FNIP_N"/>
    <property type="match status" value="1"/>
</dbReference>
<evidence type="ECO:0000259" key="2">
    <source>
        <dbReference type="Pfam" id="PF14636"/>
    </source>
</evidence>
<sequence>MLGRLLSSAASTLNPAAYSAKNAHQLESVTEEEHTSGLLFPDTSLLRRSNTHAYPLHTAFNSPNASTAGAYDDRGGVDLDHLKDFRVIIAQNALGDRDACVLLDTRTTTDSAAYGLGLEPQIFENTGARHARTVSNLSRGPRRGHLPQSSAVDPSPLSFAAEARRSPPMSSGAFMRARGRSSTLSPAGSSQDPGYSRHATDSNDAGLLNCIFGSSAFSYRGSSTKMHIISSDDEPGRTVSASPATRNSFSRAYTTGSSSGFTNSNHGNDGRPPSKVTVLLTRMFSVNLPEAGETSPDRQDFTASLYQESLPETGFPFPDITKRKKIKEKKTPMYAVAITIQIPLLGRNIGRPVSRFSTQGPDSPKPGLSCSLDSDYRWRNGFLDDSLSLATPPASLDDRIDLLMDHWDVINRTLSHLERISRKEILYLLQKVDSSSGLHPKPAKPPNMQRTNQTIVHLPTNILSVNSKLREEAIRSTRRISTALQTPYVVTGQSRWGVWREEGRSIVRNLGDKDHSFFFLVLITAFLGNHTEWLNTLGPEWWRRRHYIQQKAQQQDSDPILANRTVIISPDKMTARRLIFLLSAFLPPKLRFEPLPSPLRPGTSSSMRAVSQSPPNVPVLRQESLRRAIERRSRAQRMNLADKDQHQRSVSASSNETAHRSVDDNDSVAPTEFTMTRRGSDARSIRTLGVPMHAKDARSKNTSSATTSTATPGSTVPVPHFASQGRSDRERSGQSLHDRSDSLASETLLKSLQRSDSSMMSANSSVPSTAGRLGSLFSGFWSSRQDSTNGNETISPAEIRRRSVSGYTTLPKRGPPTLSQMAKDVSRDIPEEAPKPATSGNIFIPQTPSKQHLGEDEQGISLNTDQNRESSLKLSVRGDDGIVDVDLPLPGFVSLSSSGDSNMASPKKIRTSVTSVDAVASTHSSSSGFHYAARENDGPNINVAGWLRSFHEDFLLQAVRPYSSLEADVKRAMQAEPTPSHAYIPEVDGSDKWVDVATTLIADVRTFTVKRLRLRRKAIGNPFWRSPMSPSGSQPGTPRHISGGSASTSSRTSFISPMEGYEPSDFEERFVEEPVMDLDGTLVDALERVLAQSGPSSLIHSRAPSPSRARRGDDKNVSDTMYREEAQAPSLEVPRTECRKLVLGALEEVVRSVTADHCREDADGELGLADREHKRSLAGSDNTLREGVRKWLLDVEEAW</sequence>
<dbReference type="InterPro" id="IPR028084">
    <property type="entry name" value="FNIP_N_dom"/>
</dbReference>
<feature type="compositionally biased region" description="Low complexity" evidence="1">
    <location>
        <begin position="702"/>
        <end position="719"/>
    </location>
</feature>
<gene>
    <name evidence="3" type="ORF">BDV25DRAFT_166085</name>
</gene>
<dbReference type="GO" id="GO:0042030">
    <property type="term" value="F:ATPase inhibitor activity"/>
    <property type="evidence" value="ECO:0007669"/>
    <property type="project" value="TreeGrafter"/>
</dbReference>
<evidence type="ECO:0000313" key="3">
    <source>
        <dbReference type="EMBL" id="KAE8144778.1"/>
    </source>
</evidence>
<dbReference type="PANTHER" id="PTHR21634">
    <property type="entry name" value="RE13835P"/>
    <property type="match status" value="1"/>
</dbReference>
<feature type="domain" description="Folliculin-interacting protein N-terminal" evidence="2">
    <location>
        <begin position="84"/>
        <end position="235"/>
    </location>
</feature>
<feature type="region of interest" description="Disordered" evidence="1">
    <location>
        <begin position="1094"/>
        <end position="1119"/>
    </location>
</feature>
<dbReference type="Proteomes" id="UP000325780">
    <property type="component" value="Unassembled WGS sequence"/>
</dbReference>
<proteinExistence type="predicted"/>
<feature type="compositionally biased region" description="Polar residues" evidence="1">
    <location>
        <begin position="602"/>
        <end position="614"/>
    </location>
</feature>
<dbReference type="GO" id="GO:0051087">
    <property type="term" value="F:protein-folding chaperone binding"/>
    <property type="evidence" value="ECO:0007669"/>
    <property type="project" value="TreeGrafter"/>
</dbReference>
<feature type="region of interest" description="Disordered" evidence="1">
    <location>
        <begin position="134"/>
        <end position="200"/>
    </location>
</feature>
<dbReference type="OrthoDB" id="5428015at2759"/>
<feature type="region of interest" description="Disordered" evidence="1">
    <location>
        <begin position="634"/>
        <end position="745"/>
    </location>
</feature>
<feature type="compositionally biased region" description="Basic and acidic residues" evidence="1">
    <location>
        <begin position="824"/>
        <end position="834"/>
    </location>
</feature>
<feature type="compositionally biased region" description="Basic and acidic residues" evidence="1">
    <location>
        <begin position="726"/>
        <end position="741"/>
    </location>
</feature>
<dbReference type="EMBL" id="ML742437">
    <property type="protein sequence ID" value="KAE8144778.1"/>
    <property type="molecule type" value="Genomic_DNA"/>
</dbReference>
<evidence type="ECO:0000313" key="4">
    <source>
        <dbReference type="Proteomes" id="UP000325780"/>
    </source>
</evidence>
<organism evidence="3 4">
    <name type="scientific">Aspergillus avenaceus</name>
    <dbReference type="NCBI Taxonomy" id="36643"/>
    <lineage>
        <taxon>Eukaryota</taxon>
        <taxon>Fungi</taxon>
        <taxon>Dikarya</taxon>
        <taxon>Ascomycota</taxon>
        <taxon>Pezizomycotina</taxon>
        <taxon>Eurotiomycetes</taxon>
        <taxon>Eurotiomycetidae</taxon>
        <taxon>Eurotiales</taxon>
        <taxon>Aspergillaceae</taxon>
        <taxon>Aspergillus</taxon>
        <taxon>Aspergillus subgen. Circumdati</taxon>
    </lineage>
</organism>
<evidence type="ECO:0000256" key="1">
    <source>
        <dbReference type="SAM" id="MobiDB-lite"/>
    </source>
</evidence>
<reference evidence="3 4" key="1">
    <citation type="submission" date="2019-04" db="EMBL/GenBank/DDBJ databases">
        <title>Friends and foes A comparative genomics study of 23 Aspergillus species from section Flavi.</title>
        <authorList>
            <consortium name="DOE Joint Genome Institute"/>
            <person name="Kjaerbolling I."/>
            <person name="Vesth T."/>
            <person name="Frisvad J.C."/>
            <person name="Nybo J.L."/>
            <person name="Theobald S."/>
            <person name="Kildgaard S."/>
            <person name="Isbrandt T."/>
            <person name="Kuo A."/>
            <person name="Sato A."/>
            <person name="Lyhne E.K."/>
            <person name="Kogle M.E."/>
            <person name="Wiebenga A."/>
            <person name="Kun R.S."/>
            <person name="Lubbers R.J."/>
            <person name="Makela M.R."/>
            <person name="Barry K."/>
            <person name="Chovatia M."/>
            <person name="Clum A."/>
            <person name="Daum C."/>
            <person name="Haridas S."/>
            <person name="He G."/>
            <person name="LaButti K."/>
            <person name="Lipzen A."/>
            <person name="Mondo S."/>
            <person name="Riley R."/>
            <person name="Salamov A."/>
            <person name="Simmons B.A."/>
            <person name="Magnuson J.K."/>
            <person name="Henrissat B."/>
            <person name="Mortensen U.H."/>
            <person name="Larsen T.O."/>
            <person name="Devries R.P."/>
            <person name="Grigoriev I.V."/>
            <person name="Machida M."/>
            <person name="Baker S.E."/>
            <person name="Andersen M.R."/>
        </authorList>
    </citation>
    <scope>NUCLEOTIDE SEQUENCE [LARGE SCALE GENOMIC DNA]</scope>
    <source>
        <strain evidence="3 4">IBT 18842</strain>
    </source>
</reference>
<accession>A0A5N6TEI0</accession>
<feature type="compositionally biased region" description="Polar residues" evidence="1">
    <location>
        <begin position="780"/>
        <end position="794"/>
    </location>
</feature>
<feature type="compositionally biased region" description="Polar residues" evidence="1">
    <location>
        <begin position="180"/>
        <end position="193"/>
    </location>
</feature>
<feature type="compositionally biased region" description="Polar residues" evidence="1">
    <location>
        <begin position="838"/>
        <end position="850"/>
    </location>
</feature>
<dbReference type="PANTHER" id="PTHR21634:SF9">
    <property type="entry name" value="RE13835P"/>
    <property type="match status" value="1"/>
</dbReference>
<dbReference type="AlphaFoldDB" id="A0A5N6TEI0"/>
<feature type="region of interest" description="Disordered" evidence="1">
    <location>
        <begin position="780"/>
        <end position="854"/>
    </location>
</feature>
<feature type="compositionally biased region" description="Basic and acidic residues" evidence="1">
    <location>
        <begin position="1110"/>
        <end position="1119"/>
    </location>
</feature>
<protein>
    <submittedName>
        <fullName evidence="3">Folliculin-interacting protein N-terminus-domain-containing protein</fullName>
    </submittedName>
</protein>
<name>A0A5N6TEI0_ASPAV</name>
<feature type="region of interest" description="Disordered" evidence="1">
    <location>
        <begin position="1023"/>
        <end position="1058"/>
    </location>
</feature>
<feature type="compositionally biased region" description="Low complexity" evidence="1">
    <location>
        <begin position="1041"/>
        <end position="1056"/>
    </location>
</feature>
<dbReference type="GO" id="GO:0005737">
    <property type="term" value="C:cytoplasm"/>
    <property type="evidence" value="ECO:0007669"/>
    <property type="project" value="TreeGrafter"/>
</dbReference>
<keyword evidence="4" id="KW-1185">Reference proteome</keyword>
<feature type="region of interest" description="Disordered" evidence="1">
    <location>
        <begin position="596"/>
        <end position="622"/>
    </location>
</feature>